<evidence type="ECO:0000256" key="1">
    <source>
        <dbReference type="SAM" id="MobiDB-lite"/>
    </source>
</evidence>
<keyword evidence="2" id="KW-0472">Membrane</keyword>
<feature type="compositionally biased region" description="Pro residues" evidence="1">
    <location>
        <begin position="337"/>
        <end position="348"/>
    </location>
</feature>
<proteinExistence type="predicted"/>
<accession>A0ABQ4JGD9</accession>
<dbReference type="InterPro" id="IPR036116">
    <property type="entry name" value="FN3_sf"/>
</dbReference>
<dbReference type="RefSeq" id="WP_204036894.1">
    <property type="nucleotide sequence ID" value="NZ_BOPC01000070.1"/>
</dbReference>
<dbReference type="SUPFAM" id="SSF48452">
    <property type="entry name" value="TPR-like"/>
    <property type="match status" value="1"/>
</dbReference>
<feature type="compositionally biased region" description="Low complexity" evidence="1">
    <location>
        <begin position="235"/>
        <end position="251"/>
    </location>
</feature>
<organism evidence="3 4">
    <name type="scientific">Micromonospora qiuiae</name>
    <dbReference type="NCBI Taxonomy" id="502268"/>
    <lineage>
        <taxon>Bacteria</taxon>
        <taxon>Bacillati</taxon>
        <taxon>Actinomycetota</taxon>
        <taxon>Actinomycetes</taxon>
        <taxon>Micromonosporales</taxon>
        <taxon>Micromonosporaceae</taxon>
        <taxon>Micromonospora</taxon>
    </lineage>
</organism>
<feature type="compositionally biased region" description="Pro residues" evidence="1">
    <location>
        <begin position="620"/>
        <end position="629"/>
    </location>
</feature>
<dbReference type="Pfam" id="PF13424">
    <property type="entry name" value="TPR_12"/>
    <property type="match status" value="1"/>
</dbReference>
<dbReference type="InterPro" id="IPR011990">
    <property type="entry name" value="TPR-like_helical_dom_sf"/>
</dbReference>
<feature type="region of interest" description="Disordered" evidence="1">
    <location>
        <begin position="230"/>
        <end position="531"/>
    </location>
</feature>
<evidence type="ECO:0000256" key="2">
    <source>
        <dbReference type="SAM" id="Phobius"/>
    </source>
</evidence>
<sequence>MPSGFGELTDQAHDLVSAGDFAGAQRLLADALTGADPRPANATPELAEAAGLHARVLVALGEPHSARAWAAYAYAAATQLHGRSDPRTVAAAATLAAVLHRVGSWSRAARLYQEVIIELTASDGPESLRVLAAHADLATVEYARGQCQVARDRLQDAWELHREVYGDGHPSGIKMLARLGSMQRDCGQFGEAHDTLSLARELCRQHLAPDDPLAAQVAALARAAANPEHVCSETPPVGARGPAVPAARIPPSDASSTPHWPDPPLSDPTMTDPDGPAATNTTDPQQTADPAATNASDPHETSGTAGASGMGPGWSDQDESELAESGLPWPDTEPGWPAEPSPGWPVEPEPGLADPGTAGSRDPAAEHYPAANAKQYPAASQHPPPGQHSAGERHPVEGYHPSQGHPATGHAGAASPVPTPRQPVDGPAGPPEDWWASPPLHQPGAGDTGWPATDQPEPDPYPTGEPEFDPYPDRSELGPYATDQASAGGPGPYPGEPGPDPYPTGAATPSYPEPSTTLPPSVADLTGLTPQASGVYRLRRVAEPEQPGPPSRLLPVPVRRAPVPPRRPNRLVLIVAAGVVVVLLGTAAVIAGVSRVDGTGGSAPTASDAPTSTPVATTPGPAPASPGAPPSGLALKDNRDSVTLSWKYPAGSEGPVIVSGGRSGQAPSPFADLPAGTESFVVYSLDRRLDYCFTVAVAWSTETVARSGEVCTKRR</sequence>
<dbReference type="Gene3D" id="1.25.40.10">
    <property type="entry name" value="Tetratricopeptide repeat domain"/>
    <property type="match status" value="2"/>
</dbReference>
<protein>
    <recommendedName>
        <fullName evidence="5">Tetratricopeptide repeat protein</fullName>
    </recommendedName>
</protein>
<feature type="region of interest" description="Disordered" evidence="1">
    <location>
        <begin position="595"/>
        <end position="634"/>
    </location>
</feature>
<name>A0ABQ4JGD9_9ACTN</name>
<comment type="caution">
    <text evidence="3">The sequence shown here is derived from an EMBL/GenBank/DDBJ whole genome shotgun (WGS) entry which is preliminary data.</text>
</comment>
<keyword evidence="2" id="KW-1133">Transmembrane helix</keyword>
<reference evidence="3 4" key="1">
    <citation type="submission" date="2021-01" db="EMBL/GenBank/DDBJ databases">
        <title>Whole genome shotgun sequence of Verrucosispora qiuiae NBRC 106684.</title>
        <authorList>
            <person name="Komaki H."/>
            <person name="Tamura T."/>
        </authorList>
    </citation>
    <scope>NUCLEOTIDE SEQUENCE [LARGE SCALE GENOMIC DNA]</scope>
    <source>
        <strain evidence="3 4">NBRC 106684</strain>
    </source>
</reference>
<feature type="transmembrane region" description="Helical" evidence="2">
    <location>
        <begin position="571"/>
        <end position="593"/>
    </location>
</feature>
<feature type="compositionally biased region" description="Polar residues" evidence="1">
    <location>
        <begin position="278"/>
        <end position="305"/>
    </location>
</feature>
<feature type="compositionally biased region" description="Pro residues" evidence="1">
    <location>
        <begin position="491"/>
        <end position="502"/>
    </location>
</feature>
<evidence type="ECO:0008006" key="5">
    <source>
        <dbReference type="Google" id="ProtNLM"/>
    </source>
</evidence>
<keyword evidence="4" id="KW-1185">Reference proteome</keyword>
<dbReference type="EMBL" id="BOPC01000070">
    <property type="protein sequence ID" value="GIJ29421.1"/>
    <property type="molecule type" value="Genomic_DNA"/>
</dbReference>
<dbReference type="SUPFAM" id="SSF49265">
    <property type="entry name" value="Fibronectin type III"/>
    <property type="match status" value="1"/>
</dbReference>
<dbReference type="Proteomes" id="UP000653076">
    <property type="component" value="Unassembled WGS sequence"/>
</dbReference>
<keyword evidence="2" id="KW-0812">Transmembrane</keyword>
<evidence type="ECO:0000313" key="4">
    <source>
        <dbReference type="Proteomes" id="UP000653076"/>
    </source>
</evidence>
<gene>
    <name evidence="3" type="ORF">Vqi01_45830</name>
</gene>
<feature type="compositionally biased region" description="Low complexity" evidence="1">
    <location>
        <begin position="602"/>
        <end position="619"/>
    </location>
</feature>
<evidence type="ECO:0000313" key="3">
    <source>
        <dbReference type="EMBL" id="GIJ29421.1"/>
    </source>
</evidence>